<sequence length="54" mass="6029">MGRDEHHHSKGKNKNELPQTPDYAKGAVGVDMEMAKHPEVQSGVADESEERNQK</sequence>
<keyword evidence="3" id="KW-1185">Reference proteome</keyword>
<dbReference type="Pfam" id="PF14151">
    <property type="entry name" value="YfhD"/>
    <property type="match status" value="1"/>
</dbReference>
<dbReference type="InterPro" id="IPR025435">
    <property type="entry name" value="YfhD-like"/>
</dbReference>
<dbReference type="OrthoDB" id="2973490at2"/>
<accession>A0A6A8DFY7</accession>
<evidence type="ECO:0000313" key="2">
    <source>
        <dbReference type="EMBL" id="MRH41777.1"/>
    </source>
</evidence>
<reference evidence="2" key="1">
    <citation type="submission" date="2019-11" db="EMBL/GenBank/DDBJ databases">
        <authorList>
            <person name="Li J."/>
        </authorList>
    </citation>
    <scope>NUCLEOTIDE SEQUENCE</scope>
    <source>
        <strain evidence="2">B6B</strain>
    </source>
</reference>
<dbReference type="AlphaFoldDB" id="A0A6A8DFY7"/>
<dbReference type="RefSeq" id="WP_153735400.1">
    <property type="nucleotide sequence ID" value="NZ_WJNG01000002.1"/>
</dbReference>
<comment type="caution">
    <text evidence="2">The sequence shown here is derived from an EMBL/GenBank/DDBJ whole genome shotgun (WGS) entry which is preliminary data.</text>
</comment>
<dbReference type="Proteomes" id="UP000799092">
    <property type="component" value="Unassembled WGS sequence"/>
</dbReference>
<protein>
    <submittedName>
        <fullName evidence="2">YfhD family protein</fullName>
    </submittedName>
</protein>
<evidence type="ECO:0000256" key="1">
    <source>
        <dbReference type="SAM" id="MobiDB-lite"/>
    </source>
</evidence>
<name>A0A6A8DFY7_9BACI</name>
<organism evidence="2 3">
    <name type="scientific">Aquibacillus halophilus</name>
    <dbReference type="NCBI Taxonomy" id="930132"/>
    <lineage>
        <taxon>Bacteria</taxon>
        <taxon>Bacillati</taxon>
        <taxon>Bacillota</taxon>
        <taxon>Bacilli</taxon>
        <taxon>Bacillales</taxon>
        <taxon>Bacillaceae</taxon>
        <taxon>Aquibacillus</taxon>
    </lineage>
</organism>
<dbReference type="EMBL" id="WJNG01000002">
    <property type="protein sequence ID" value="MRH41777.1"/>
    <property type="molecule type" value="Genomic_DNA"/>
</dbReference>
<gene>
    <name evidence="2" type="ORF">GH741_03710</name>
</gene>
<feature type="region of interest" description="Disordered" evidence="1">
    <location>
        <begin position="1"/>
        <end position="54"/>
    </location>
</feature>
<evidence type="ECO:0000313" key="3">
    <source>
        <dbReference type="Proteomes" id="UP000799092"/>
    </source>
</evidence>
<proteinExistence type="predicted"/>